<dbReference type="InterPro" id="IPR001796">
    <property type="entry name" value="DHFR_dom"/>
</dbReference>
<dbReference type="PANTHER" id="PTHR48069:SF3">
    <property type="entry name" value="DIHYDROFOLATE REDUCTASE"/>
    <property type="match status" value="1"/>
</dbReference>
<dbReference type="PANTHER" id="PTHR48069">
    <property type="entry name" value="DIHYDROFOLATE REDUCTASE"/>
    <property type="match status" value="1"/>
</dbReference>
<comment type="pathway">
    <text evidence="1 8">Cofactor biosynthesis; tetrahydrofolate biosynthesis; 5,6,7,8-tetrahydrofolate from 7,8-dihydrofolate: step 1/1.</text>
</comment>
<evidence type="ECO:0000313" key="12">
    <source>
        <dbReference type="Proteomes" id="UP000199474"/>
    </source>
</evidence>
<organism evidence="11 12">
    <name type="scientific">Lentibacillus persicus</name>
    <dbReference type="NCBI Taxonomy" id="640948"/>
    <lineage>
        <taxon>Bacteria</taxon>
        <taxon>Bacillati</taxon>
        <taxon>Bacillota</taxon>
        <taxon>Bacilli</taxon>
        <taxon>Bacillales</taxon>
        <taxon>Bacillaceae</taxon>
        <taxon>Lentibacillus</taxon>
    </lineage>
</organism>
<dbReference type="RefSeq" id="WP_090083193.1">
    <property type="nucleotide sequence ID" value="NZ_FOMR01000004.1"/>
</dbReference>
<comment type="function">
    <text evidence="7 8">Key enzyme in folate metabolism. Catalyzes an essential reaction for de novo glycine and purine synthesis, and for DNA precursor synthesis.</text>
</comment>
<gene>
    <name evidence="11" type="ORF">SAMN05216238_10415</name>
</gene>
<dbReference type="GO" id="GO:0046452">
    <property type="term" value="P:dihydrofolate metabolic process"/>
    <property type="evidence" value="ECO:0007669"/>
    <property type="project" value="TreeGrafter"/>
</dbReference>
<dbReference type="UniPathway" id="UPA00077">
    <property type="reaction ID" value="UER00158"/>
</dbReference>
<dbReference type="PROSITE" id="PS00075">
    <property type="entry name" value="DHFR_1"/>
    <property type="match status" value="1"/>
</dbReference>
<dbReference type="AlphaFoldDB" id="A0A1I1V261"/>
<dbReference type="STRING" id="640948.SAMN05216238_10415"/>
<evidence type="ECO:0000256" key="1">
    <source>
        <dbReference type="ARBA" id="ARBA00004903"/>
    </source>
</evidence>
<dbReference type="OrthoDB" id="9804315at2"/>
<dbReference type="GO" id="GO:0004146">
    <property type="term" value="F:dihydrofolate reductase activity"/>
    <property type="evidence" value="ECO:0007669"/>
    <property type="project" value="UniProtKB-EC"/>
</dbReference>
<evidence type="ECO:0000259" key="10">
    <source>
        <dbReference type="PROSITE" id="PS51330"/>
    </source>
</evidence>
<dbReference type="GO" id="GO:0005829">
    <property type="term" value="C:cytosol"/>
    <property type="evidence" value="ECO:0007669"/>
    <property type="project" value="TreeGrafter"/>
</dbReference>
<evidence type="ECO:0000256" key="5">
    <source>
        <dbReference type="ARBA" id="ARBA00022857"/>
    </source>
</evidence>
<dbReference type="InterPro" id="IPR017925">
    <property type="entry name" value="DHFR_CS"/>
</dbReference>
<dbReference type="GO" id="GO:0046654">
    <property type="term" value="P:tetrahydrofolate biosynthetic process"/>
    <property type="evidence" value="ECO:0007669"/>
    <property type="project" value="UniProtKB-UniPathway"/>
</dbReference>
<name>A0A1I1V261_9BACI</name>
<dbReference type="EC" id="1.5.1.3" evidence="3 8"/>
<accession>A0A1I1V261</accession>
<evidence type="ECO:0000256" key="4">
    <source>
        <dbReference type="ARBA" id="ARBA00022563"/>
    </source>
</evidence>
<dbReference type="GO" id="GO:0046655">
    <property type="term" value="P:folic acid metabolic process"/>
    <property type="evidence" value="ECO:0007669"/>
    <property type="project" value="TreeGrafter"/>
</dbReference>
<dbReference type="Pfam" id="PF00186">
    <property type="entry name" value="DHFR_1"/>
    <property type="match status" value="1"/>
</dbReference>
<dbReference type="SUPFAM" id="SSF53597">
    <property type="entry name" value="Dihydrofolate reductase-like"/>
    <property type="match status" value="1"/>
</dbReference>
<dbReference type="InterPro" id="IPR024072">
    <property type="entry name" value="DHFR-like_dom_sf"/>
</dbReference>
<dbReference type="PRINTS" id="PR00070">
    <property type="entry name" value="DHFR"/>
</dbReference>
<dbReference type="PROSITE" id="PS51330">
    <property type="entry name" value="DHFR_2"/>
    <property type="match status" value="1"/>
</dbReference>
<sequence length="164" mass="19253">MISLLAAMDRNRVIGYQNDLPWHLPNDLKFFKKLTTGHSIVMGRKTFEAIGRPLPNRKSIVISKQHDQFPEGVEVVKDINTVLQWNEQEPTAEIFVIGGGEIFNQFLEHAGRMYITRVDAEFQGDTFFPYFIDSEWRLTRKEKGEKNTKNPYDYYFLQYDRLEG</sequence>
<evidence type="ECO:0000313" key="11">
    <source>
        <dbReference type="EMBL" id="SFD77096.1"/>
    </source>
</evidence>
<dbReference type="GO" id="GO:0070401">
    <property type="term" value="F:NADP+ binding"/>
    <property type="evidence" value="ECO:0007669"/>
    <property type="project" value="UniProtKB-ARBA"/>
</dbReference>
<evidence type="ECO:0000256" key="7">
    <source>
        <dbReference type="ARBA" id="ARBA00025067"/>
    </source>
</evidence>
<dbReference type="EMBL" id="FOMR01000004">
    <property type="protein sequence ID" value="SFD77096.1"/>
    <property type="molecule type" value="Genomic_DNA"/>
</dbReference>
<keyword evidence="4 8" id="KW-0554">One-carbon metabolism</keyword>
<evidence type="ECO:0000256" key="8">
    <source>
        <dbReference type="PIRNR" id="PIRNR000194"/>
    </source>
</evidence>
<dbReference type="Gene3D" id="3.40.430.10">
    <property type="entry name" value="Dihydrofolate Reductase, subunit A"/>
    <property type="match status" value="1"/>
</dbReference>
<evidence type="ECO:0000256" key="2">
    <source>
        <dbReference type="ARBA" id="ARBA00009539"/>
    </source>
</evidence>
<keyword evidence="12" id="KW-1185">Reference proteome</keyword>
<keyword evidence="6 8" id="KW-0560">Oxidoreductase</keyword>
<evidence type="ECO:0000256" key="6">
    <source>
        <dbReference type="ARBA" id="ARBA00023002"/>
    </source>
</evidence>
<comment type="catalytic activity">
    <reaction evidence="8">
        <text>(6S)-5,6,7,8-tetrahydrofolate + NADP(+) = 7,8-dihydrofolate + NADPH + H(+)</text>
        <dbReference type="Rhea" id="RHEA:15009"/>
        <dbReference type="ChEBI" id="CHEBI:15378"/>
        <dbReference type="ChEBI" id="CHEBI:57451"/>
        <dbReference type="ChEBI" id="CHEBI:57453"/>
        <dbReference type="ChEBI" id="CHEBI:57783"/>
        <dbReference type="ChEBI" id="CHEBI:58349"/>
        <dbReference type="EC" id="1.5.1.3"/>
    </reaction>
</comment>
<evidence type="ECO:0000256" key="3">
    <source>
        <dbReference type="ARBA" id="ARBA00012856"/>
    </source>
</evidence>
<feature type="domain" description="DHFR" evidence="10">
    <location>
        <begin position="1"/>
        <end position="161"/>
    </location>
</feature>
<dbReference type="FunFam" id="3.40.430.10:FF:000001">
    <property type="entry name" value="Dihydrofolate reductase"/>
    <property type="match status" value="1"/>
</dbReference>
<dbReference type="GO" id="GO:0006730">
    <property type="term" value="P:one-carbon metabolic process"/>
    <property type="evidence" value="ECO:0007669"/>
    <property type="project" value="UniProtKB-KW"/>
</dbReference>
<dbReference type="CDD" id="cd00209">
    <property type="entry name" value="DHFR"/>
    <property type="match status" value="1"/>
</dbReference>
<evidence type="ECO:0000256" key="9">
    <source>
        <dbReference type="RuleBase" id="RU004474"/>
    </source>
</evidence>
<reference evidence="12" key="1">
    <citation type="submission" date="2016-10" db="EMBL/GenBank/DDBJ databases">
        <authorList>
            <person name="Varghese N."/>
            <person name="Submissions S."/>
        </authorList>
    </citation>
    <scope>NUCLEOTIDE SEQUENCE [LARGE SCALE GENOMIC DNA]</scope>
    <source>
        <strain evidence="12">DSM 22530</strain>
    </source>
</reference>
<comment type="similarity">
    <text evidence="2 8 9">Belongs to the dihydrofolate reductase family.</text>
</comment>
<dbReference type="Proteomes" id="UP000199474">
    <property type="component" value="Unassembled WGS sequence"/>
</dbReference>
<proteinExistence type="inferred from homology"/>
<protein>
    <recommendedName>
        <fullName evidence="3 8">Dihydrofolate reductase</fullName>
        <ecNumber evidence="3 8">1.5.1.3</ecNumber>
    </recommendedName>
</protein>
<keyword evidence="5 8" id="KW-0521">NADP</keyword>
<dbReference type="PIRSF" id="PIRSF000194">
    <property type="entry name" value="DHFR"/>
    <property type="match status" value="1"/>
</dbReference>
<dbReference type="InterPro" id="IPR012259">
    <property type="entry name" value="DHFR"/>
</dbReference>